<gene>
    <name evidence="1" type="ORF">COU15_01880</name>
</gene>
<reference evidence="2" key="1">
    <citation type="submission" date="2017-09" db="EMBL/GenBank/DDBJ databases">
        <title>Depth-based differentiation of microbial function through sediment-hosted aquifers and enrichment of novel symbionts in the deep terrestrial subsurface.</title>
        <authorList>
            <person name="Probst A.J."/>
            <person name="Ladd B."/>
            <person name="Jarett J.K."/>
            <person name="Geller-Mcgrath D.E."/>
            <person name="Sieber C.M.K."/>
            <person name="Emerson J.B."/>
            <person name="Anantharaman K."/>
            <person name="Thomas B.C."/>
            <person name="Malmstrom R."/>
            <person name="Stieglmeier M."/>
            <person name="Klingl A."/>
            <person name="Woyke T."/>
            <person name="Ryan C.M."/>
            <person name="Banfield J.F."/>
        </authorList>
    </citation>
    <scope>NUCLEOTIDE SEQUENCE [LARGE SCALE GENOMIC DNA]</scope>
</reference>
<comment type="caution">
    <text evidence="1">The sequence shown here is derived from an EMBL/GenBank/DDBJ whole genome shotgun (WGS) entry which is preliminary data.</text>
</comment>
<accession>A0A2H0UFG1</accession>
<evidence type="ECO:0000313" key="1">
    <source>
        <dbReference type="EMBL" id="PIR85137.1"/>
    </source>
</evidence>
<protein>
    <recommendedName>
        <fullName evidence="3">Type 4 fimbrial biogenesis protein PilX N-terminal domain-containing protein</fullName>
    </recommendedName>
</protein>
<proteinExistence type="predicted"/>
<evidence type="ECO:0008006" key="3">
    <source>
        <dbReference type="Google" id="ProtNLM"/>
    </source>
</evidence>
<sequence>MVLKKMNSTARGSFVLLTLVFSAVFLTLITSLSGYIFIEKRAQLAKENLEKSLHIAEAGLNYYRWRLAHFPGDITDGTGNPGPYVHTFSDPEEGTIGSFSLEISGQTFCGVTSGISITSTGWTNADPSLKRSVRAVYTRPSVAEYSHIVDANVWAGSDRIISGPYHSNGGVRMDGTHNSTVSSGVSSWYCSSSFGCSPQQNQPGVFGSGSNPELWSYPTTPVDFGGITVDLAELRQYAIDDGVFIENSNRFGWRVVFNGDGTFDVRKVQSATKVWEYSTEDGWQQERRIVGNQQSATTYSIPADCPVVFIEDDIWVEGVVSGKVILASADVTNPGVDHSVVLSGNITYANESGDGITIIGEENVLIGIDVPNEMTIQGVFIAQKGRFGRNHYCDYDCSSTKGNQSVPGSLDEYVTRSTLNTIGTVVSKERVGTKWTSGGAFLSGFNQRNDSFDKALADSPPPFTPYVSEDYLFRSWREVN</sequence>
<dbReference type="Proteomes" id="UP000229315">
    <property type="component" value="Unassembled WGS sequence"/>
</dbReference>
<dbReference type="AlphaFoldDB" id="A0A2H0UFG1"/>
<evidence type="ECO:0000313" key="2">
    <source>
        <dbReference type="Proteomes" id="UP000229315"/>
    </source>
</evidence>
<organism evidence="1 2">
    <name type="scientific">Candidatus Kaiserbacteria bacterium CG10_big_fil_rev_8_21_14_0_10_45_20</name>
    <dbReference type="NCBI Taxonomy" id="1974607"/>
    <lineage>
        <taxon>Bacteria</taxon>
        <taxon>Candidatus Kaiseribacteriota</taxon>
    </lineage>
</organism>
<dbReference type="EMBL" id="PFBH01000014">
    <property type="protein sequence ID" value="PIR85137.1"/>
    <property type="molecule type" value="Genomic_DNA"/>
</dbReference>
<name>A0A2H0UFG1_9BACT</name>